<evidence type="ECO:0000313" key="1">
    <source>
        <dbReference type="EMBL" id="ETN86640.1"/>
    </source>
</evidence>
<dbReference type="AlphaFoldDB" id="W2TX31"/>
<keyword evidence="2" id="KW-1185">Reference proteome</keyword>
<proteinExistence type="predicted"/>
<dbReference type="EMBL" id="KI657522">
    <property type="protein sequence ID" value="ETN86640.1"/>
    <property type="molecule type" value="Genomic_DNA"/>
</dbReference>
<dbReference type="Proteomes" id="UP000053676">
    <property type="component" value="Unassembled WGS sequence"/>
</dbReference>
<accession>W2TX31</accession>
<evidence type="ECO:0000313" key="2">
    <source>
        <dbReference type="Proteomes" id="UP000053676"/>
    </source>
</evidence>
<name>W2TX31_NECAM</name>
<protein>
    <submittedName>
        <fullName evidence="1">Uncharacterized protein</fullName>
    </submittedName>
</protein>
<gene>
    <name evidence="1" type="ORF">NECAME_16241</name>
</gene>
<dbReference type="KEGG" id="nai:NECAME_16241"/>
<reference evidence="2" key="1">
    <citation type="journal article" date="2014" name="Nat. Genet.">
        <title>Genome of the human hookworm Necator americanus.</title>
        <authorList>
            <person name="Tang Y.T."/>
            <person name="Gao X."/>
            <person name="Rosa B.A."/>
            <person name="Abubucker S."/>
            <person name="Hallsworth-Pepin K."/>
            <person name="Martin J."/>
            <person name="Tyagi R."/>
            <person name="Heizer E."/>
            <person name="Zhang X."/>
            <person name="Bhonagiri-Palsikar V."/>
            <person name="Minx P."/>
            <person name="Warren W.C."/>
            <person name="Wang Q."/>
            <person name="Zhan B."/>
            <person name="Hotez P.J."/>
            <person name="Sternberg P.W."/>
            <person name="Dougall A."/>
            <person name="Gaze S.T."/>
            <person name="Mulvenna J."/>
            <person name="Sotillo J."/>
            <person name="Ranganathan S."/>
            <person name="Rabelo E.M."/>
            <person name="Wilson R.K."/>
            <person name="Felgner P.L."/>
            <person name="Bethony J."/>
            <person name="Hawdon J.M."/>
            <person name="Gasser R.B."/>
            <person name="Loukas A."/>
            <person name="Mitreva M."/>
        </authorList>
    </citation>
    <scope>NUCLEOTIDE SEQUENCE [LARGE SCALE GENOMIC DNA]</scope>
</reference>
<organism evidence="1 2">
    <name type="scientific">Necator americanus</name>
    <name type="common">Human hookworm</name>
    <dbReference type="NCBI Taxonomy" id="51031"/>
    <lineage>
        <taxon>Eukaryota</taxon>
        <taxon>Metazoa</taxon>
        <taxon>Ecdysozoa</taxon>
        <taxon>Nematoda</taxon>
        <taxon>Chromadorea</taxon>
        <taxon>Rhabditida</taxon>
        <taxon>Rhabditina</taxon>
        <taxon>Rhabditomorpha</taxon>
        <taxon>Strongyloidea</taxon>
        <taxon>Ancylostomatidae</taxon>
        <taxon>Bunostominae</taxon>
        <taxon>Necator</taxon>
    </lineage>
</organism>
<sequence length="93" mass="10216">MRDLLHIRLEISLSADDAIIKTRPVFTSRALAAPMIVIDVLARRVPIRAPQIRRDLRAARFSVGENGARSHTRSRGATAPVFEALVGETCEPA</sequence>